<keyword evidence="3" id="KW-1185">Reference proteome</keyword>
<gene>
    <name evidence="2" type="ORF">PCOR1329_LOCUS28173</name>
</gene>
<dbReference type="EMBL" id="CAUYUJ010010336">
    <property type="protein sequence ID" value="CAK0829141.1"/>
    <property type="molecule type" value="Genomic_DNA"/>
</dbReference>
<feature type="non-terminal residue" evidence="2">
    <location>
        <position position="160"/>
    </location>
</feature>
<evidence type="ECO:0000313" key="3">
    <source>
        <dbReference type="Proteomes" id="UP001189429"/>
    </source>
</evidence>
<evidence type="ECO:0000313" key="2">
    <source>
        <dbReference type="EMBL" id="CAK0829141.1"/>
    </source>
</evidence>
<dbReference type="Proteomes" id="UP001189429">
    <property type="component" value="Unassembled WGS sequence"/>
</dbReference>
<comment type="caution">
    <text evidence="2">The sequence shown here is derived from an EMBL/GenBank/DDBJ whole genome shotgun (WGS) entry which is preliminary data.</text>
</comment>
<sequence>MGPRPPPRLPRWPALGCLVALVLPSAGVAKEGRPPMHPIHFQFQLPMGRRGPGPGPGPGGFDPFAMMLNNMRPLAEQHAVQVSGGRQLGGAPAFGMPMMPLQLQMSSILKALGDGSGALGEASHFQVEDSEGGMRITAELPGHKLGSEGRHPLQVRIVGR</sequence>
<organism evidence="2 3">
    <name type="scientific">Prorocentrum cordatum</name>
    <dbReference type="NCBI Taxonomy" id="2364126"/>
    <lineage>
        <taxon>Eukaryota</taxon>
        <taxon>Sar</taxon>
        <taxon>Alveolata</taxon>
        <taxon>Dinophyceae</taxon>
        <taxon>Prorocentrales</taxon>
        <taxon>Prorocentraceae</taxon>
        <taxon>Prorocentrum</taxon>
    </lineage>
</organism>
<accession>A0ABN9SB05</accession>
<protein>
    <submittedName>
        <fullName evidence="2">Uncharacterized protein</fullName>
    </submittedName>
</protein>
<reference evidence="2" key="1">
    <citation type="submission" date="2023-10" db="EMBL/GenBank/DDBJ databases">
        <authorList>
            <person name="Chen Y."/>
            <person name="Shah S."/>
            <person name="Dougan E. K."/>
            <person name="Thang M."/>
            <person name="Chan C."/>
        </authorList>
    </citation>
    <scope>NUCLEOTIDE SEQUENCE [LARGE SCALE GENOMIC DNA]</scope>
</reference>
<evidence type="ECO:0000256" key="1">
    <source>
        <dbReference type="SAM" id="SignalP"/>
    </source>
</evidence>
<keyword evidence="1" id="KW-0732">Signal</keyword>
<feature type="chain" id="PRO_5046648002" evidence="1">
    <location>
        <begin position="30"/>
        <end position="160"/>
    </location>
</feature>
<proteinExistence type="predicted"/>
<name>A0ABN9SB05_9DINO</name>
<feature type="signal peptide" evidence="1">
    <location>
        <begin position="1"/>
        <end position="29"/>
    </location>
</feature>